<proteinExistence type="predicted"/>
<reference evidence="2" key="1">
    <citation type="journal article" date="2020" name="Front. Microbiol.">
        <title>Gene regulatory networks of Penicillium echinulatum 2HH and Penicillium oxalicum 114-2 inferred by a computational biology approach.</title>
        <authorList>
            <person name="Lenz A.R."/>
            <person name="Galan-Vasquez E."/>
            <person name="Balbinot E."/>
            <person name="De Abreu F.P."/>
            <person name="De Oliveira N.S."/>
            <person name="Da Rosa L.O."/>
            <person name="De Avila E Silva S."/>
            <person name="Camassola M."/>
            <person name="Dillon A.J.P."/>
            <person name="Perez-Rueda E."/>
        </authorList>
    </citation>
    <scope>NUCLEOTIDE SEQUENCE</scope>
    <source>
        <strain evidence="2">S1M29</strain>
    </source>
</reference>
<feature type="compositionally biased region" description="Polar residues" evidence="1">
    <location>
        <begin position="245"/>
        <end position="260"/>
    </location>
</feature>
<dbReference type="EMBL" id="WIWV01000002">
    <property type="protein sequence ID" value="KAF7720052.1"/>
    <property type="molecule type" value="Genomic_DNA"/>
</dbReference>
<organism evidence="2 3">
    <name type="scientific">Penicillium ucsense</name>
    <dbReference type="NCBI Taxonomy" id="2839758"/>
    <lineage>
        <taxon>Eukaryota</taxon>
        <taxon>Fungi</taxon>
        <taxon>Dikarya</taxon>
        <taxon>Ascomycota</taxon>
        <taxon>Pezizomycotina</taxon>
        <taxon>Eurotiomycetes</taxon>
        <taxon>Eurotiomycetidae</taxon>
        <taxon>Eurotiales</taxon>
        <taxon>Aspergillaceae</taxon>
        <taxon>Penicillium</taxon>
    </lineage>
</organism>
<dbReference type="Proteomes" id="UP000631181">
    <property type="component" value="Unassembled WGS sequence"/>
</dbReference>
<feature type="region of interest" description="Disordered" evidence="1">
    <location>
        <begin position="237"/>
        <end position="260"/>
    </location>
</feature>
<comment type="caution">
    <text evidence="2">The sequence shown here is derived from an EMBL/GenBank/DDBJ whole genome shotgun (WGS) entry which is preliminary data.</text>
</comment>
<feature type="region of interest" description="Disordered" evidence="1">
    <location>
        <begin position="1"/>
        <end position="90"/>
    </location>
</feature>
<feature type="compositionally biased region" description="Basic and acidic residues" evidence="1">
    <location>
        <begin position="160"/>
        <end position="195"/>
    </location>
</feature>
<sequence>MDSTKRPQGSQRLPPPSLFQGPPSHNASNLSLSVPPAGTPLPPGNQPPLLPRTTSYRDKEQSSSDRRGSFSPFASKRLSNQDADGSDAIWQEMQSALSEVELSAVASQNVFGEKHAQALEDLRTKQLKLAQAWARSEAEDVPVDVDTVTADKASSAKGSKPSESREGNFPEGRAKDQPTMRERGPHRNLNKETEKDIILARKRREANDRYFNQVNQGVLDVVAKLEEVSQAIRAVEKESKDIWSDSDSVTTAGPSSTISG</sequence>
<evidence type="ECO:0000256" key="1">
    <source>
        <dbReference type="SAM" id="MobiDB-lite"/>
    </source>
</evidence>
<gene>
    <name evidence="2" type="ORF">PECM_003371</name>
</gene>
<keyword evidence="3" id="KW-1185">Reference proteome</keyword>
<feature type="compositionally biased region" description="Polar residues" evidence="1">
    <location>
        <begin position="1"/>
        <end position="11"/>
    </location>
</feature>
<accession>A0A8J8WB08</accession>
<evidence type="ECO:0000313" key="3">
    <source>
        <dbReference type="Proteomes" id="UP000631181"/>
    </source>
</evidence>
<name>A0A8J8WB08_9EURO</name>
<feature type="region of interest" description="Disordered" evidence="1">
    <location>
        <begin position="130"/>
        <end position="195"/>
    </location>
</feature>
<feature type="compositionally biased region" description="Basic and acidic residues" evidence="1">
    <location>
        <begin position="55"/>
        <end position="68"/>
    </location>
</feature>
<dbReference type="AlphaFoldDB" id="A0A8J8WB08"/>
<evidence type="ECO:0000313" key="2">
    <source>
        <dbReference type="EMBL" id="KAF7720052.1"/>
    </source>
</evidence>
<feature type="compositionally biased region" description="Polar residues" evidence="1">
    <location>
        <begin position="23"/>
        <end position="32"/>
    </location>
</feature>
<feature type="compositionally biased region" description="Pro residues" evidence="1">
    <location>
        <begin position="37"/>
        <end position="50"/>
    </location>
</feature>
<dbReference type="Pfam" id="PF17242">
    <property type="entry name" value="DUF5315"/>
    <property type="match status" value="1"/>
</dbReference>
<protein>
    <submittedName>
        <fullName evidence="2">Uncharacterized protein</fullName>
    </submittedName>
</protein>
<dbReference type="OrthoDB" id="4158841at2759"/>